<sequence>MQFTTLFVAIAAFATAASAANIQGRQFVPPPELGLKGEPNDLRNCPGSGVADACNLERPCNRIRINYGTQMKGHYVWYNYNTGDIPKGVNVGTEASCSDF</sequence>
<feature type="signal peptide" evidence="1">
    <location>
        <begin position="1"/>
        <end position="19"/>
    </location>
</feature>
<evidence type="ECO:0000256" key="1">
    <source>
        <dbReference type="SAM" id="SignalP"/>
    </source>
</evidence>
<evidence type="ECO:0000313" key="2">
    <source>
        <dbReference type="EMBL" id="KAL0058338.1"/>
    </source>
</evidence>
<proteinExistence type="predicted"/>
<organism evidence="2 3">
    <name type="scientific">Marasmius tenuissimus</name>
    <dbReference type="NCBI Taxonomy" id="585030"/>
    <lineage>
        <taxon>Eukaryota</taxon>
        <taxon>Fungi</taxon>
        <taxon>Dikarya</taxon>
        <taxon>Basidiomycota</taxon>
        <taxon>Agaricomycotina</taxon>
        <taxon>Agaricomycetes</taxon>
        <taxon>Agaricomycetidae</taxon>
        <taxon>Agaricales</taxon>
        <taxon>Marasmiineae</taxon>
        <taxon>Marasmiaceae</taxon>
        <taxon>Marasmius</taxon>
    </lineage>
</organism>
<feature type="chain" id="PRO_5047286196" evidence="1">
    <location>
        <begin position="20"/>
        <end position="100"/>
    </location>
</feature>
<dbReference type="EMBL" id="JBBXMP010000329">
    <property type="protein sequence ID" value="KAL0058338.1"/>
    <property type="molecule type" value="Genomic_DNA"/>
</dbReference>
<name>A0ABR2ZC20_9AGAR</name>
<evidence type="ECO:0000313" key="3">
    <source>
        <dbReference type="Proteomes" id="UP001437256"/>
    </source>
</evidence>
<protein>
    <submittedName>
        <fullName evidence="2">Uncharacterized protein</fullName>
    </submittedName>
</protein>
<reference evidence="2 3" key="1">
    <citation type="submission" date="2024-05" db="EMBL/GenBank/DDBJ databases">
        <title>A draft genome resource for the thread blight pathogen Marasmius tenuissimus strain MS-2.</title>
        <authorList>
            <person name="Yulfo-Soto G.E."/>
            <person name="Baruah I.K."/>
            <person name="Amoako-Attah I."/>
            <person name="Bukari Y."/>
            <person name="Meinhardt L.W."/>
            <person name="Bailey B.A."/>
            <person name="Cohen S.P."/>
        </authorList>
    </citation>
    <scope>NUCLEOTIDE SEQUENCE [LARGE SCALE GENOMIC DNA]</scope>
    <source>
        <strain evidence="2 3">MS-2</strain>
    </source>
</reference>
<comment type="caution">
    <text evidence="2">The sequence shown here is derived from an EMBL/GenBank/DDBJ whole genome shotgun (WGS) entry which is preliminary data.</text>
</comment>
<dbReference type="Proteomes" id="UP001437256">
    <property type="component" value="Unassembled WGS sequence"/>
</dbReference>
<keyword evidence="3" id="KW-1185">Reference proteome</keyword>
<keyword evidence="1" id="KW-0732">Signal</keyword>
<accession>A0ABR2ZC20</accession>
<gene>
    <name evidence="2" type="ORF">AAF712_014986</name>
</gene>